<protein>
    <submittedName>
        <fullName evidence="2">Uncharacterized protein</fullName>
    </submittedName>
</protein>
<proteinExistence type="predicted"/>
<dbReference type="SUPFAM" id="SSF48452">
    <property type="entry name" value="TPR-like"/>
    <property type="match status" value="1"/>
</dbReference>
<evidence type="ECO:0000313" key="2">
    <source>
        <dbReference type="EMBL" id="KAH7524652.1"/>
    </source>
</evidence>
<reference evidence="2" key="1">
    <citation type="journal article" date="2021" name="Front. Plant Sci.">
        <title>Chromosome-Scale Genome Assembly for Chinese Sour Jujube and Insights Into Its Genome Evolution and Domestication Signature.</title>
        <authorList>
            <person name="Shen L.-Y."/>
            <person name="Luo H."/>
            <person name="Wang X.-L."/>
            <person name="Wang X.-M."/>
            <person name="Qiu X.-J."/>
            <person name="Liu H."/>
            <person name="Zhou S.-S."/>
            <person name="Jia K.-H."/>
            <person name="Nie S."/>
            <person name="Bao Y.-T."/>
            <person name="Zhang R.-G."/>
            <person name="Yun Q.-Z."/>
            <person name="Chai Y.-H."/>
            <person name="Lu J.-Y."/>
            <person name="Li Y."/>
            <person name="Zhao S.-W."/>
            <person name="Mao J.-F."/>
            <person name="Jia S.-G."/>
            <person name="Mao Y.-M."/>
        </authorList>
    </citation>
    <scope>NUCLEOTIDE SEQUENCE</scope>
    <source>
        <strain evidence="2">AT0</strain>
        <tissue evidence="2">Leaf</tissue>
    </source>
</reference>
<dbReference type="Gene3D" id="1.25.40.10">
    <property type="entry name" value="Tetratricopeptide repeat domain"/>
    <property type="match status" value="1"/>
</dbReference>
<organism evidence="2 3">
    <name type="scientific">Ziziphus jujuba var. spinosa</name>
    <dbReference type="NCBI Taxonomy" id="714518"/>
    <lineage>
        <taxon>Eukaryota</taxon>
        <taxon>Viridiplantae</taxon>
        <taxon>Streptophyta</taxon>
        <taxon>Embryophyta</taxon>
        <taxon>Tracheophyta</taxon>
        <taxon>Spermatophyta</taxon>
        <taxon>Magnoliopsida</taxon>
        <taxon>eudicotyledons</taxon>
        <taxon>Gunneridae</taxon>
        <taxon>Pentapetalae</taxon>
        <taxon>rosids</taxon>
        <taxon>fabids</taxon>
        <taxon>Rosales</taxon>
        <taxon>Rhamnaceae</taxon>
        <taxon>Paliureae</taxon>
        <taxon>Ziziphus</taxon>
    </lineage>
</organism>
<comment type="caution">
    <text evidence="2">The sequence shown here is derived from an EMBL/GenBank/DDBJ whole genome shotgun (WGS) entry which is preliminary data.</text>
</comment>
<dbReference type="AlphaFoldDB" id="A0A978V9R7"/>
<dbReference type="Proteomes" id="UP000813462">
    <property type="component" value="Unassembled WGS sequence"/>
</dbReference>
<dbReference type="PANTHER" id="PTHR26312:SF215">
    <property type="entry name" value="TPR REPEAT PROTEIN"/>
    <property type="match status" value="1"/>
</dbReference>
<evidence type="ECO:0000313" key="3">
    <source>
        <dbReference type="Proteomes" id="UP000813462"/>
    </source>
</evidence>
<feature type="region of interest" description="Disordered" evidence="1">
    <location>
        <begin position="127"/>
        <end position="149"/>
    </location>
</feature>
<feature type="compositionally biased region" description="Gly residues" evidence="1">
    <location>
        <begin position="127"/>
        <end position="136"/>
    </location>
</feature>
<dbReference type="PANTHER" id="PTHR26312">
    <property type="entry name" value="TETRATRICOPEPTIDE REPEAT PROTEIN 5"/>
    <property type="match status" value="1"/>
</dbReference>
<accession>A0A978V9R7</accession>
<name>A0A978V9R7_ZIZJJ</name>
<gene>
    <name evidence="2" type="ORF">FEM48_Zijuj06G0142300</name>
</gene>
<sequence>MLLGSAFSPILNPCLRRSSPEPDPGYRSEIRTDYVSFSSNSSLPLPNSVKKTNFVKLSPLKKKKIKEVIHHQSEEREMGLWCSESTPMMMTMPSSVGLAMDEACSLGVEEKVEQGVLVGGGVGNGSAGGISGGRGGGGDRDGSDGYWDSGKGSESIDGYYKKMIKDYPEDALLLGNYARFLKEVLGDVEKAEEYCERAILAEPSDGNALSLYGDLIWHRHKDAHRAQSYFHQAVQSAPDD</sequence>
<dbReference type="InterPro" id="IPR011990">
    <property type="entry name" value="TPR-like_helical_dom_sf"/>
</dbReference>
<evidence type="ECO:0000256" key="1">
    <source>
        <dbReference type="SAM" id="MobiDB-lite"/>
    </source>
</evidence>
<dbReference type="EMBL" id="JAEACU010000006">
    <property type="protein sequence ID" value="KAH7524652.1"/>
    <property type="molecule type" value="Genomic_DNA"/>
</dbReference>